<evidence type="ECO:0000313" key="1">
    <source>
        <dbReference type="EMBL" id="JAE17663.1"/>
    </source>
</evidence>
<dbReference type="EMBL" id="GBRH01180233">
    <property type="protein sequence ID" value="JAE17663.1"/>
    <property type="molecule type" value="Transcribed_RNA"/>
</dbReference>
<reference evidence="1" key="2">
    <citation type="journal article" date="2015" name="Data Brief">
        <title>Shoot transcriptome of the giant reed, Arundo donax.</title>
        <authorList>
            <person name="Barrero R.A."/>
            <person name="Guerrero F.D."/>
            <person name="Moolhuijzen P."/>
            <person name="Goolsby J.A."/>
            <person name="Tidwell J."/>
            <person name="Bellgard S.E."/>
            <person name="Bellgard M.I."/>
        </authorList>
    </citation>
    <scope>NUCLEOTIDE SEQUENCE</scope>
    <source>
        <tissue evidence="1">Shoot tissue taken approximately 20 cm above the soil surface</tissue>
    </source>
</reference>
<organism evidence="1">
    <name type="scientific">Arundo donax</name>
    <name type="common">Giant reed</name>
    <name type="synonym">Donax arundinaceus</name>
    <dbReference type="NCBI Taxonomy" id="35708"/>
    <lineage>
        <taxon>Eukaryota</taxon>
        <taxon>Viridiplantae</taxon>
        <taxon>Streptophyta</taxon>
        <taxon>Embryophyta</taxon>
        <taxon>Tracheophyta</taxon>
        <taxon>Spermatophyta</taxon>
        <taxon>Magnoliopsida</taxon>
        <taxon>Liliopsida</taxon>
        <taxon>Poales</taxon>
        <taxon>Poaceae</taxon>
        <taxon>PACMAD clade</taxon>
        <taxon>Arundinoideae</taxon>
        <taxon>Arundineae</taxon>
        <taxon>Arundo</taxon>
    </lineage>
</organism>
<sequence>MRKSIKAPMTCTSRCNSPYAYIVLDSNCSKKLGLNTSTDSQQLTLQTYCSNTSK</sequence>
<dbReference type="AlphaFoldDB" id="A0A0A9GAH7"/>
<protein>
    <submittedName>
        <fullName evidence="1">Uncharacterized protein</fullName>
    </submittedName>
</protein>
<accession>A0A0A9GAH7</accession>
<name>A0A0A9GAH7_ARUDO</name>
<reference evidence="1" key="1">
    <citation type="submission" date="2014-09" db="EMBL/GenBank/DDBJ databases">
        <authorList>
            <person name="Magalhaes I.L.F."/>
            <person name="Oliveira U."/>
            <person name="Santos F.R."/>
            <person name="Vidigal T.H.D.A."/>
            <person name="Brescovit A.D."/>
            <person name="Santos A.J."/>
        </authorList>
    </citation>
    <scope>NUCLEOTIDE SEQUENCE</scope>
    <source>
        <tissue evidence="1">Shoot tissue taken approximately 20 cm above the soil surface</tissue>
    </source>
</reference>
<proteinExistence type="predicted"/>